<dbReference type="EMBL" id="ABJB010334114">
    <property type="status" value="NOT_ANNOTATED_CDS"/>
    <property type="molecule type" value="Genomic_DNA"/>
</dbReference>
<reference evidence="6" key="2">
    <citation type="submission" date="2020-05" db="UniProtKB">
        <authorList>
            <consortium name="EnsemblMetazoa"/>
        </authorList>
    </citation>
    <scope>IDENTIFICATION</scope>
    <source>
        <strain evidence="6">wikel</strain>
    </source>
</reference>
<dbReference type="VEuPathDB" id="VectorBase:ISCI019773"/>
<dbReference type="PANTHER" id="PTHR10380">
    <property type="entry name" value="CUTICLE PROTEIN"/>
    <property type="match status" value="1"/>
</dbReference>
<dbReference type="PANTHER" id="PTHR10380:SF173">
    <property type="entry name" value="CUTICULAR PROTEIN 47EF, ISOFORM C-RELATED"/>
    <property type="match status" value="1"/>
</dbReference>
<dbReference type="PROSITE" id="PS51155">
    <property type="entry name" value="CHIT_BIND_RR_2"/>
    <property type="match status" value="1"/>
</dbReference>
<dbReference type="VEuPathDB" id="VectorBase:ISCP_034536"/>
<evidence type="ECO:0000256" key="4">
    <source>
        <dbReference type="SAM" id="SignalP"/>
    </source>
</evidence>
<dbReference type="InterPro" id="IPR031311">
    <property type="entry name" value="CHIT_BIND_RR_consensus"/>
</dbReference>
<feature type="chain" id="PRO_5010826451" evidence="4">
    <location>
        <begin position="18"/>
        <end position="420"/>
    </location>
</feature>
<reference evidence="5 7" key="1">
    <citation type="submission" date="2008-03" db="EMBL/GenBank/DDBJ databases">
        <title>Annotation of Ixodes scapularis.</title>
        <authorList>
            <consortium name="Ixodes scapularis Genome Project Consortium"/>
            <person name="Caler E."/>
            <person name="Hannick L.I."/>
            <person name="Bidwell S."/>
            <person name="Joardar V."/>
            <person name="Thiagarajan M."/>
            <person name="Amedeo P."/>
            <person name="Galinsky K.J."/>
            <person name="Schobel S."/>
            <person name="Inman J."/>
            <person name="Hostetler J."/>
            <person name="Miller J."/>
            <person name="Hammond M."/>
            <person name="Megy K."/>
            <person name="Lawson D."/>
            <person name="Kodira C."/>
            <person name="Sutton G."/>
            <person name="Meyer J."/>
            <person name="Hill C.A."/>
            <person name="Birren B."/>
            <person name="Nene V."/>
            <person name="Collins F."/>
            <person name="Alarcon-Chaidez F."/>
            <person name="Wikel S."/>
            <person name="Strausberg R."/>
        </authorList>
    </citation>
    <scope>NUCLEOTIDE SEQUENCE [LARGE SCALE GENOMIC DNA]</scope>
    <source>
        <strain evidence="7">Wikel</strain>
        <strain evidence="5">Wikel colony</strain>
    </source>
</reference>
<dbReference type="STRING" id="6945.B7PWU0"/>
<dbReference type="GO" id="GO:0008010">
    <property type="term" value="F:structural constituent of chitin-based larval cuticle"/>
    <property type="evidence" value="ECO:0000318"/>
    <property type="project" value="GO_Central"/>
</dbReference>
<dbReference type="EMBL" id="ABJB010378203">
    <property type="status" value="NOT_ANNOTATED_CDS"/>
    <property type="molecule type" value="Genomic_DNA"/>
</dbReference>
<evidence type="ECO:0000256" key="1">
    <source>
        <dbReference type="ARBA" id="ARBA00022460"/>
    </source>
</evidence>
<dbReference type="OrthoDB" id="8021718at2759"/>
<dbReference type="GO" id="GO:0062129">
    <property type="term" value="C:chitin-based extracellular matrix"/>
    <property type="evidence" value="ECO:0000318"/>
    <property type="project" value="GO_Central"/>
</dbReference>
<evidence type="ECO:0000313" key="6">
    <source>
        <dbReference type="EnsemblMetazoa" id="ISCW019773-PA"/>
    </source>
</evidence>
<dbReference type="Proteomes" id="UP000001555">
    <property type="component" value="Unassembled WGS sequence"/>
</dbReference>
<protein>
    <submittedName>
        <fullName evidence="5 6">Cuticular protein, putative</fullName>
    </submittedName>
</protein>
<feature type="region of interest" description="Disordered" evidence="3">
    <location>
        <begin position="34"/>
        <end position="66"/>
    </location>
</feature>
<keyword evidence="7" id="KW-1185">Reference proteome</keyword>
<accession>B7PWU0</accession>
<feature type="signal peptide" evidence="4">
    <location>
        <begin position="1"/>
        <end position="17"/>
    </location>
</feature>
<dbReference type="HOGENOM" id="CLU_654326_0_0_1"/>
<evidence type="ECO:0000256" key="3">
    <source>
        <dbReference type="SAM" id="MobiDB-lite"/>
    </source>
</evidence>
<name>B7PWU0_IXOSC</name>
<dbReference type="InterPro" id="IPR000618">
    <property type="entry name" value="Insect_cuticle"/>
</dbReference>
<dbReference type="InterPro" id="IPR050468">
    <property type="entry name" value="Cuticle_Struct_Prot"/>
</dbReference>
<dbReference type="EnsemblMetazoa" id="ISCW019773-RA">
    <property type="protein sequence ID" value="ISCW019773-PA"/>
    <property type="gene ID" value="ISCW019773"/>
</dbReference>
<keyword evidence="4" id="KW-0732">Signal</keyword>
<dbReference type="PROSITE" id="PS00233">
    <property type="entry name" value="CHIT_BIND_RR_1"/>
    <property type="match status" value="1"/>
</dbReference>
<sequence length="420" mass="42871">MKTFLLLIALVLRGAQSGVVEAPTHGAVIVEESGTSTQHRNQDVHGNYDFGYEEKHTSGGSFRQESGDAYGRKYGSYGLTDADGRVRIVKYVADEHGFRATITTNEPGTAPSTPAGVAINVPQEPTVPVPVAPPPQKVIPVATTFEATPVGPPPVISAPAVSTPVVSTPLVSAPVGPAHFLSGPAGPAPVATYAAAPAVTTFKRFLPATGPAYSYSAAPVFQSGPAFSSVSAGPAFSSVSAGPAFSSVSTGPAFSSFATGPGFGRRVVVRTVPAAAFSSGFVPTLPYSGASKVVVRKAVFPSPGYYGGGELLKSASYTPTTVVAPAYGTKLSGPSFSYAAAASSVVPSAVATVDPWPKTGAIAAEPWGKSAVTAEDPWPKTGATAAEPWAKSAINAEDPLSKDVEYGPFGTRLGARYIRR</sequence>
<gene>
    <name evidence="5" type="ORF">IscW_ISCW019773</name>
</gene>
<evidence type="ECO:0000313" key="5">
    <source>
        <dbReference type="EMBL" id="EEC11062.1"/>
    </source>
</evidence>
<dbReference type="AlphaFoldDB" id="B7PWU0"/>
<dbReference type="VEuPathDB" id="VectorBase:ISCW019773"/>
<organism>
    <name type="scientific">Ixodes scapularis</name>
    <name type="common">Black-legged tick</name>
    <name type="synonym">Deer tick</name>
    <dbReference type="NCBI Taxonomy" id="6945"/>
    <lineage>
        <taxon>Eukaryota</taxon>
        <taxon>Metazoa</taxon>
        <taxon>Ecdysozoa</taxon>
        <taxon>Arthropoda</taxon>
        <taxon>Chelicerata</taxon>
        <taxon>Arachnida</taxon>
        <taxon>Acari</taxon>
        <taxon>Parasitiformes</taxon>
        <taxon>Ixodida</taxon>
        <taxon>Ixodoidea</taxon>
        <taxon>Ixodidae</taxon>
        <taxon>Ixodinae</taxon>
        <taxon>Ixodes</taxon>
    </lineage>
</organism>
<evidence type="ECO:0000313" key="7">
    <source>
        <dbReference type="Proteomes" id="UP000001555"/>
    </source>
</evidence>
<keyword evidence="1 2" id="KW-0193">Cuticle</keyword>
<proteinExistence type="predicted"/>
<dbReference type="Pfam" id="PF00379">
    <property type="entry name" value="Chitin_bind_4"/>
    <property type="match status" value="1"/>
</dbReference>
<dbReference type="InParanoid" id="B7PWU0"/>
<dbReference type="PRINTS" id="PR00947">
    <property type="entry name" value="CUTICLE"/>
</dbReference>
<dbReference type="PaxDb" id="6945-B7PWU0"/>
<evidence type="ECO:0000256" key="2">
    <source>
        <dbReference type="PROSITE-ProRule" id="PRU00497"/>
    </source>
</evidence>
<dbReference type="EMBL" id="DS810236">
    <property type="protein sequence ID" value="EEC11062.1"/>
    <property type="molecule type" value="Genomic_DNA"/>
</dbReference>